<name>A0A0D7W351_9FLAO</name>
<feature type="domain" description="Glycosyltransferase 2-like" evidence="2">
    <location>
        <begin position="4"/>
        <end position="177"/>
    </location>
</feature>
<dbReference type="GO" id="GO:0016740">
    <property type="term" value="F:transferase activity"/>
    <property type="evidence" value="ECO:0007669"/>
    <property type="project" value="UniProtKB-KW"/>
</dbReference>
<dbReference type="SUPFAM" id="SSF53448">
    <property type="entry name" value="Nucleotide-diphospho-sugar transferases"/>
    <property type="match status" value="1"/>
</dbReference>
<evidence type="ECO:0000259" key="2">
    <source>
        <dbReference type="Pfam" id="PF00535"/>
    </source>
</evidence>
<dbReference type="Gene3D" id="3.90.550.10">
    <property type="entry name" value="Spore Coat Polysaccharide Biosynthesis Protein SpsA, Chain A"/>
    <property type="match status" value="1"/>
</dbReference>
<dbReference type="EMBL" id="JTDV01000003">
    <property type="protein sequence ID" value="KJD33560.1"/>
    <property type="molecule type" value="Genomic_DNA"/>
</dbReference>
<proteinExistence type="predicted"/>
<keyword evidence="4" id="KW-1185">Reference proteome</keyword>
<protein>
    <submittedName>
        <fullName evidence="3">Glycosyl transferase family 2</fullName>
    </submittedName>
</protein>
<feature type="transmembrane region" description="Helical" evidence="1">
    <location>
        <begin position="248"/>
        <end position="265"/>
    </location>
</feature>
<evidence type="ECO:0000256" key="1">
    <source>
        <dbReference type="SAM" id="Phobius"/>
    </source>
</evidence>
<keyword evidence="3" id="KW-0808">Transferase</keyword>
<accession>A0A0D7W351</accession>
<evidence type="ECO:0000313" key="3">
    <source>
        <dbReference type="EMBL" id="KJD33560.1"/>
    </source>
</evidence>
<dbReference type="Proteomes" id="UP000032361">
    <property type="component" value="Unassembled WGS sequence"/>
</dbReference>
<dbReference type="CDD" id="cd04186">
    <property type="entry name" value="GT_2_like_c"/>
    <property type="match status" value="1"/>
</dbReference>
<dbReference type="RefSeq" id="WP_044625951.1">
    <property type="nucleotide sequence ID" value="NZ_JTDV01000003.1"/>
</dbReference>
<dbReference type="AlphaFoldDB" id="A0A0D7W351"/>
<keyword evidence="1" id="KW-0472">Membrane</keyword>
<dbReference type="InterPro" id="IPR029044">
    <property type="entry name" value="Nucleotide-diphossugar_trans"/>
</dbReference>
<comment type="caution">
    <text evidence="3">The sequence shown here is derived from an EMBL/GenBank/DDBJ whole genome shotgun (WGS) entry which is preliminary data.</text>
</comment>
<dbReference type="STRING" id="1382798.PK35_06880"/>
<sequence length="366" mass="41743">MKLSVIILNYNVRYFLELCLKSVEAAIANIEAEIIVVDNHSTDTSCSMLKRNFPHIKLIENNKNFGFSKGNNIGVAQAKGEYICILNPDTVVAEDTFTKILNFAENTQNLGAIGCKLINGVGEFLPESKRHIPYVKAAFKKILGNANDYYANNLKQTDVGEVEVLVGAFMLLKRDTFNKVNGFDEDYFMYGEDIDLSYKLIKSGFKNYYFGETSVIHYKGESTLKNKFYARRFYGAMKIFYKKHFKRNVIFDVFVCLGIAGAYFFRANPKGQRNKPKNYLLISNKIIENLKHKLNKPLELSQSLKNVKAETEVVFDANVLSYKQIISFMETKPEHTNLSFKIIPNQSNFIIGSDDTICKGEIIEFN</sequence>
<evidence type="ECO:0000313" key="4">
    <source>
        <dbReference type="Proteomes" id="UP000032361"/>
    </source>
</evidence>
<keyword evidence="1" id="KW-0812">Transmembrane</keyword>
<reference evidence="3 4" key="1">
    <citation type="journal article" date="2015" name="Antonie Van Leeuwenhoek">
        <title>Tamlana nanhaiensis sp. nov., isolated from surface seawater collected from the South China Sea.</title>
        <authorList>
            <person name="Liu X."/>
            <person name="Lai Q."/>
            <person name="Du Y."/>
            <person name="Li G."/>
            <person name="Sun F."/>
            <person name="Shao Z."/>
        </authorList>
    </citation>
    <scope>NUCLEOTIDE SEQUENCE [LARGE SCALE GENOMIC DNA]</scope>
    <source>
        <strain evidence="3 4">FHC16</strain>
    </source>
</reference>
<gene>
    <name evidence="3" type="ORF">PK35_06880</name>
</gene>
<dbReference type="OrthoDB" id="9771846at2"/>
<organism evidence="3 4">
    <name type="scientific">Neotamlana nanhaiensis</name>
    <dbReference type="NCBI Taxonomy" id="1382798"/>
    <lineage>
        <taxon>Bacteria</taxon>
        <taxon>Pseudomonadati</taxon>
        <taxon>Bacteroidota</taxon>
        <taxon>Flavobacteriia</taxon>
        <taxon>Flavobacteriales</taxon>
        <taxon>Flavobacteriaceae</taxon>
        <taxon>Neotamlana</taxon>
    </lineage>
</organism>
<dbReference type="PANTHER" id="PTHR43179">
    <property type="entry name" value="RHAMNOSYLTRANSFERASE WBBL"/>
    <property type="match status" value="1"/>
</dbReference>
<dbReference type="InterPro" id="IPR001173">
    <property type="entry name" value="Glyco_trans_2-like"/>
</dbReference>
<dbReference type="Pfam" id="PF00535">
    <property type="entry name" value="Glycos_transf_2"/>
    <property type="match status" value="1"/>
</dbReference>
<dbReference type="PANTHER" id="PTHR43179:SF7">
    <property type="entry name" value="RHAMNOSYLTRANSFERASE WBBL"/>
    <property type="match status" value="1"/>
</dbReference>
<dbReference type="PATRIC" id="fig|1382798.3.peg.2699"/>
<keyword evidence="1" id="KW-1133">Transmembrane helix</keyword>